<feature type="non-terminal residue" evidence="1">
    <location>
        <position position="1"/>
    </location>
</feature>
<evidence type="ECO:0000313" key="1">
    <source>
        <dbReference type="EMBL" id="GMS88540.1"/>
    </source>
</evidence>
<evidence type="ECO:0008006" key="3">
    <source>
        <dbReference type="Google" id="ProtNLM"/>
    </source>
</evidence>
<name>A0AAV5T0H0_9BILA</name>
<evidence type="ECO:0000313" key="2">
    <source>
        <dbReference type="Proteomes" id="UP001432027"/>
    </source>
</evidence>
<accession>A0AAV5T0H0</accession>
<dbReference type="AlphaFoldDB" id="A0AAV5T0H0"/>
<dbReference type="EMBL" id="BTSX01000003">
    <property type="protein sequence ID" value="GMS88540.1"/>
    <property type="molecule type" value="Genomic_DNA"/>
</dbReference>
<proteinExistence type="predicted"/>
<dbReference type="Proteomes" id="UP001432027">
    <property type="component" value="Unassembled WGS sequence"/>
</dbReference>
<protein>
    <recommendedName>
        <fullName evidence="3">Homeobox domain-containing protein</fullName>
    </recommendedName>
</protein>
<organism evidence="1 2">
    <name type="scientific">Pristionchus entomophagus</name>
    <dbReference type="NCBI Taxonomy" id="358040"/>
    <lineage>
        <taxon>Eukaryota</taxon>
        <taxon>Metazoa</taxon>
        <taxon>Ecdysozoa</taxon>
        <taxon>Nematoda</taxon>
        <taxon>Chromadorea</taxon>
        <taxon>Rhabditida</taxon>
        <taxon>Rhabditina</taxon>
        <taxon>Diplogasteromorpha</taxon>
        <taxon>Diplogasteroidea</taxon>
        <taxon>Neodiplogasteridae</taxon>
        <taxon>Pristionchus</taxon>
    </lineage>
</organism>
<comment type="caution">
    <text evidence="1">The sequence shown here is derived from an EMBL/GenBank/DDBJ whole genome shotgun (WGS) entry which is preliminary data.</text>
</comment>
<sequence>SNWFGNKRIRFKKTLAKTQEENEVNEANRRSSEAAMATQAASLPMMMPMPMQFMDPSLMGVPPFHAQSPFYFPPYEMTGLNLPLHPPPHPPPQ</sequence>
<gene>
    <name evidence="1" type="ORF">PENTCL1PPCAC_10715</name>
</gene>
<reference evidence="1" key="1">
    <citation type="submission" date="2023-10" db="EMBL/GenBank/DDBJ databases">
        <title>Genome assembly of Pristionchus species.</title>
        <authorList>
            <person name="Yoshida K."/>
            <person name="Sommer R.J."/>
        </authorList>
    </citation>
    <scope>NUCLEOTIDE SEQUENCE</scope>
    <source>
        <strain evidence="1">RS0144</strain>
    </source>
</reference>
<keyword evidence="2" id="KW-1185">Reference proteome</keyword>